<organism evidence="6 7">
    <name type="scientific">Frieseomelitta varia</name>
    <dbReference type="NCBI Taxonomy" id="561572"/>
    <lineage>
        <taxon>Eukaryota</taxon>
        <taxon>Metazoa</taxon>
        <taxon>Ecdysozoa</taxon>
        <taxon>Arthropoda</taxon>
        <taxon>Hexapoda</taxon>
        <taxon>Insecta</taxon>
        <taxon>Pterygota</taxon>
        <taxon>Neoptera</taxon>
        <taxon>Endopterygota</taxon>
        <taxon>Hymenoptera</taxon>
        <taxon>Apocrita</taxon>
        <taxon>Aculeata</taxon>
        <taxon>Apoidea</taxon>
        <taxon>Anthophila</taxon>
        <taxon>Apidae</taxon>
        <taxon>Frieseomelitta</taxon>
    </lineage>
</organism>
<dbReference type="GO" id="GO:0004467">
    <property type="term" value="F:long-chain fatty acid-CoA ligase activity"/>
    <property type="evidence" value="ECO:0007669"/>
    <property type="project" value="UniProtKB-EC"/>
</dbReference>
<dbReference type="InterPro" id="IPR042099">
    <property type="entry name" value="ANL_N_sf"/>
</dbReference>
<dbReference type="GO" id="GO:0005783">
    <property type="term" value="C:endoplasmic reticulum"/>
    <property type="evidence" value="ECO:0007669"/>
    <property type="project" value="TreeGrafter"/>
</dbReference>
<sequence>MTTIQTNGSVNRFTNSKDVTNNVSYYANSETDLDGPDQILAADSFTTTKMDECVRIQLSNDNLKPISVPGLLSRMAKKYPNHIALVARPDKTGRRKTYTFSEYENQVRIVAKGFLKLGLERFHGVCILGFNSPEWFFSDLGAIYAGGLAVGIYTTNNPEACQYCLELSRANIVVVEDSKQLEKILQIRHNLPHLKAIIQYDGTPNQKDVLSWNDLIKIGEAESDDKLNEVLKRIAVNQCCTLVFTVGKSGTVGNPKAVMLSHDNLIQNAQAMTKMFKMKEASHSLISYLPLSHVAAQVIDIYCMILVAATLYFADKDALKGTLINTMLVVRPTIFIGVPRVWEKIYDKMKEIASNNGFIKTWIASWAKSHGLYYNMNKMNGNNYKHWGYIFAKWLILNKIKTALGLDRCTYCITAAAPLNNEIKEYFLSIDIIILDVFGMSECGGGHTVSLPDEFRLGSIGQTCHGFKTKVNNPDSNGEGEICIYGRHVFMGYLNLPEKTAEALDAEAWLHSGDIGKIDSDGYVYITGRIKELIITAGGENIPPVHIEQLILAELPALSNAILIGDKRKYLTILVTLKTKINNETGEPTDDFTVNILKWLQSIGSTSKTVSDVLKTHDSLVYEEIDKAIKRYNNKAISNAQKIQKFKILPKDFSVATGELGPTLKLKRNVVHKKYENLIEDMYK</sequence>
<dbReference type="Proteomes" id="UP000655588">
    <property type="component" value="Unassembled WGS sequence"/>
</dbReference>
<keyword evidence="7" id="KW-1185">Reference proteome</keyword>
<evidence type="ECO:0000313" key="6">
    <source>
        <dbReference type="EMBL" id="KAF3420178.1"/>
    </source>
</evidence>
<dbReference type="EC" id="6.2.1.3" evidence="4"/>
<evidence type="ECO:0000256" key="2">
    <source>
        <dbReference type="ARBA" id="ARBA00022832"/>
    </source>
</evidence>
<dbReference type="Pfam" id="PF00501">
    <property type="entry name" value="AMP-binding"/>
    <property type="match status" value="1"/>
</dbReference>
<protein>
    <recommendedName>
        <fullName evidence="4">long-chain-fatty-acid--CoA ligase</fullName>
        <ecNumber evidence="4">6.2.1.3</ecNumber>
    </recommendedName>
</protein>
<reference evidence="6" key="1">
    <citation type="submission" date="2019-11" db="EMBL/GenBank/DDBJ databases">
        <title>The nuclear and mitochondrial genomes of Frieseomelitta varia - a highly eusocial stingless bee (Meliponini) with a permanently sterile worker caste.</title>
        <authorList>
            <person name="Freitas F.C.P."/>
            <person name="Lourenco A.P."/>
            <person name="Nunes F.M.F."/>
            <person name="Paschoal A.R."/>
            <person name="Abreu F.C.P."/>
            <person name="Barbin F.O."/>
            <person name="Bataglia L."/>
            <person name="Cardoso-Junior C.A.M."/>
            <person name="Cervoni M.S."/>
            <person name="Silva S.R."/>
            <person name="Dalarmi F."/>
            <person name="Del Lama M.A."/>
            <person name="Depintor T.S."/>
            <person name="Ferreira K.M."/>
            <person name="Goria P.S."/>
            <person name="Jaskot M.C."/>
            <person name="Lago D.C."/>
            <person name="Luna-Lucena D."/>
            <person name="Moda L.M."/>
            <person name="Nascimento L."/>
            <person name="Pedrino M."/>
            <person name="Rabico F.O."/>
            <person name="Sanches F.C."/>
            <person name="Santos D.E."/>
            <person name="Santos C.G."/>
            <person name="Vieira J."/>
            <person name="Lopes T.F."/>
            <person name="Barchuk A.R."/>
            <person name="Hartfelder K."/>
            <person name="Simoes Z.L.P."/>
            <person name="Bitondi M.M.G."/>
            <person name="Pinheiro D.G."/>
        </authorList>
    </citation>
    <scope>NUCLEOTIDE SEQUENCE</scope>
    <source>
        <strain evidence="6">USP_RPSP 00005682</strain>
        <tissue evidence="6">Whole individual</tissue>
    </source>
</reference>
<keyword evidence="1" id="KW-0436">Ligase</keyword>
<evidence type="ECO:0000256" key="4">
    <source>
        <dbReference type="ARBA" id="ARBA00026121"/>
    </source>
</evidence>
<feature type="domain" description="AMP-dependent synthetase/ligase" evidence="5">
    <location>
        <begin position="74"/>
        <end position="494"/>
    </location>
</feature>
<dbReference type="Gene3D" id="3.40.50.12780">
    <property type="entry name" value="N-terminal domain of ligase-like"/>
    <property type="match status" value="1"/>
</dbReference>
<dbReference type="PANTHER" id="PTHR43272:SF32">
    <property type="entry name" value="AMP-DEPENDENT SYNTHETASE_LIGASE DOMAIN-CONTAINING PROTEIN"/>
    <property type="match status" value="1"/>
</dbReference>
<name>A0A833W406_9HYME</name>
<proteinExistence type="predicted"/>
<dbReference type="SUPFAM" id="SSF56801">
    <property type="entry name" value="Acetyl-CoA synthetase-like"/>
    <property type="match status" value="1"/>
</dbReference>
<dbReference type="Pfam" id="PF23562">
    <property type="entry name" value="AMP-binding_C_3"/>
    <property type="match status" value="1"/>
</dbReference>
<accession>A0A833W406</accession>
<dbReference type="InterPro" id="IPR000873">
    <property type="entry name" value="AMP-dep_synth/lig_dom"/>
</dbReference>
<evidence type="ECO:0000256" key="3">
    <source>
        <dbReference type="ARBA" id="ARBA00023098"/>
    </source>
</evidence>
<evidence type="ECO:0000256" key="1">
    <source>
        <dbReference type="ARBA" id="ARBA00022598"/>
    </source>
</evidence>
<dbReference type="PANTHER" id="PTHR43272">
    <property type="entry name" value="LONG-CHAIN-FATTY-ACID--COA LIGASE"/>
    <property type="match status" value="1"/>
</dbReference>
<gene>
    <name evidence="6" type="ORF">E2986_09445</name>
</gene>
<dbReference type="EMBL" id="WNWW01000985">
    <property type="protein sequence ID" value="KAF3420178.1"/>
    <property type="molecule type" value="Genomic_DNA"/>
</dbReference>
<comment type="caution">
    <text evidence="6">The sequence shown here is derived from an EMBL/GenBank/DDBJ whole genome shotgun (WGS) entry which is preliminary data.</text>
</comment>
<dbReference type="AlphaFoldDB" id="A0A833W406"/>
<dbReference type="GO" id="GO:0016020">
    <property type="term" value="C:membrane"/>
    <property type="evidence" value="ECO:0007669"/>
    <property type="project" value="TreeGrafter"/>
</dbReference>
<keyword evidence="3" id="KW-0443">Lipid metabolism</keyword>
<evidence type="ECO:0000313" key="7">
    <source>
        <dbReference type="Proteomes" id="UP000655588"/>
    </source>
</evidence>
<keyword evidence="2" id="KW-0276">Fatty acid metabolism</keyword>
<evidence type="ECO:0000259" key="5">
    <source>
        <dbReference type="Pfam" id="PF00501"/>
    </source>
</evidence>